<dbReference type="Proteomes" id="UP001501581">
    <property type="component" value="Unassembled WGS sequence"/>
</dbReference>
<dbReference type="EMBL" id="BAAALG010000008">
    <property type="protein sequence ID" value="GAA1102454.1"/>
    <property type="molecule type" value="Genomic_DNA"/>
</dbReference>
<protein>
    <submittedName>
        <fullName evidence="2">Phosphotransferase family protein</fullName>
    </submittedName>
</protein>
<reference evidence="3" key="1">
    <citation type="journal article" date="2019" name="Int. J. Syst. Evol. Microbiol.">
        <title>The Global Catalogue of Microorganisms (GCM) 10K type strain sequencing project: providing services to taxonomists for standard genome sequencing and annotation.</title>
        <authorList>
            <consortium name="The Broad Institute Genomics Platform"/>
            <consortium name="The Broad Institute Genome Sequencing Center for Infectious Disease"/>
            <person name="Wu L."/>
            <person name="Ma J."/>
        </authorList>
    </citation>
    <scope>NUCLEOTIDE SEQUENCE [LARGE SCALE GENOMIC DNA]</scope>
    <source>
        <strain evidence="3">JCM 13008</strain>
    </source>
</reference>
<evidence type="ECO:0000313" key="3">
    <source>
        <dbReference type="Proteomes" id="UP001501581"/>
    </source>
</evidence>
<feature type="domain" description="Aminoglycoside phosphotransferase" evidence="1">
    <location>
        <begin position="40"/>
        <end position="263"/>
    </location>
</feature>
<dbReference type="Pfam" id="PF01636">
    <property type="entry name" value="APH"/>
    <property type="match status" value="1"/>
</dbReference>
<dbReference type="Gene3D" id="3.90.1200.10">
    <property type="match status" value="1"/>
</dbReference>
<dbReference type="InterPro" id="IPR008271">
    <property type="entry name" value="Ser/Thr_kinase_AS"/>
</dbReference>
<dbReference type="PROSITE" id="PS00108">
    <property type="entry name" value="PROTEIN_KINASE_ST"/>
    <property type="match status" value="1"/>
</dbReference>
<comment type="caution">
    <text evidence="2">The sequence shown here is derived from an EMBL/GenBank/DDBJ whole genome shotgun (WGS) entry which is preliminary data.</text>
</comment>
<organism evidence="2 3">
    <name type="scientific">Nocardioides dubius</name>
    <dbReference type="NCBI Taxonomy" id="317019"/>
    <lineage>
        <taxon>Bacteria</taxon>
        <taxon>Bacillati</taxon>
        <taxon>Actinomycetota</taxon>
        <taxon>Actinomycetes</taxon>
        <taxon>Propionibacteriales</taxon>
        <taxon>Nocardioidaceae</taxon>
        <taxon>Nocardioides</taxon>
    </lineage>
</organism>
<dbReference type="InterPro" id="IPR002575">
    <property type="entry name" value="Aminoglycoside_PTrfase"/>
</dbReference>
<dbReference type="Gene3D" id="3.30.200.20">
    <property type="entry name" value="Phosphorylase Kinase, domain 1"/>
    <property type="match status" value="1"/>
</dbReference>
<gene>
    <name evidence="2" type="ORF">GCM10009668_21250</name>
</gene>
<dbReference type="CDD" id="cd05154">
    <property type="entry name" value="ACAD10_11_N-like"/>
    <property type="match status" value="1"/>
</dbReference>
<dbReference type="InterPro" id="IPR041726">
    <property type="entry name" value="ACAD10_11_N"/>
</dbReference>
<evidence type="ECO:0000313" key="2">
    <source>
        <dbReference type="EMBL" id="GAA1102454.1"/>
    </source>
</evidence>
<dbReference type="PANTHER" id="PTHR47829:SF1">
    <property type="entry name" value="HAD FAMILY PHOSPHATASE"/>
    <property type="match status" value="1"/>
</dbReference>
<sequence length="349" mass="38203">MNDLPTAGSADQLALPALQDYLHATLQEQGHAGLAGDLDASLIAGGRSNPTYLLSDGTHDWVLRRPPYGQVWANAHDVGREARVVSALRDTPVPVPNVVAHCTDEDVLGAPFYVMDRIPGRTFRTHQDTAELSVEQRAALAEAMVETLVHLHEIDPAAVGLENLGRPDGYLKRQLDRWARQWDVVKTAPNDGVSDLLRLLYDGLPETRHTGIVHGDYKIDNVMVDPDAPGRILGVLDWEMATVGDTIADLGFLVSFWDEPGQPWNPISAGATAHEGFSTASHVVERYAERRGIDVEGIEWYLAFSDFKLAVILEQIHHRHLKGETTGEGFDDIGAMVAPLLSRALLRAG</sequence>
<keyword evidence="3" id="KW-1185">Reference proteome</keyword>
<dbReference type="SUPFAM" id="SSF56112">
    <property type="entry name" value="Protein kinase-like (PK-like)"/>
    <property type="match status" value="1"/>
</dbReference>
<evidence type="ECO:0000259" key="1">
    <source>
        <dbReference type="Pfam" id="PF01636"/>
    </source>
</evidence>
<dbReference type="InterPro" id="IPR011009">
    <property type="entry name" value="Kinase-like_dom_sf"/>
</dbReference>
<name>A0ABP4EC21_9ACTN</name>
<dbReference type="RefSeq" id="WP_343994160.1">
    <property type="nucleotide sequence ID" value="NZ_BAAALG010000008.1"/>
</dbReference>
<dbReference type="InterPro" id="IPR052898">
    <property type="entry name" value="ACAD10-like"/>
</dbReference>
<accession>A0ABP4EC21</accession>
<proteinExistence type="predicted"/>
<dbReference type="PANTHER" id="PTHR47829">
    <property type="entry name" value="HYDROLASE, PUTATIVE (AFU_ORTHOLOGUE AFUA_1G12880)-RELATED"/>
    <property type="match status" value="1"/>
</dbReference>